<dbReference type="AlphaFoldDB" id="A0A6G1HS58"/>
<dbReference type="OrthoDB" id="5299893at2759"/>
<comment type="subcellular location">
    <subcellularLocation>
        <location evidence="1">Endomembrane system</location>
    </subcellularLocation>
</comment>
<evidence type="ECO:0000256" key="4">
    <source>
        <dbReference type="ARBA" id="ARBA00023139"/>
    </source>
</evidence>
<dbReference type="GO" id="GO:0031902">
    <property type="term" value="C:late endosome membrane"/>
    <property type="evidence" value="ECO:0007669"/>
    <property type="project" value="InterPro"/>
</dbReference>
<feature type="region of interest" description="Disordered" evidence="6">
    <location>
        <begin position="92"/>
        <end position="118"/>
    </location>
</feature>
<dbReference type="GO" id="GO:0016197">
    <property type="term" value="P:endosomal transport"/>
    <property type="evidence" value="ECO:0007669"/>
    <property type="project" value="InterPro"/>
</dbReference>
<dbReference type="GO" id="GO:0045121">
    <property type="term" value="C:membrane raft"/>
    <property type="evidence" value="ECO:0007669"/>
    <property type="project" value="InterPro"/>
</dbReference>
<gene>
    <name evidence="7" type="ORF">EJ06DRAFT_90801</name>
</gene>
<keyword evidence="3" id="KW-0472">Membrane</keyword>
<keyword evidence="2" id="KW-0519">Myristate</keyword>
<sequence length="158" mass="16989">MGACASCLGVEADPFAQAETSPLITDLAQQYGTVEGGQHNAPDVDPAEIRRQRDLLERLCAETQDNLIDAAQVSNPGSGLGMSELERLFRKHFGGRPDTTADIAPEEDAPPPPSPQAWLQDVKATLKDDLVTWGNEGVGPLVMTFDNVFNQSGKSREV</sequence>
<evidence type="ECO:0000256" key="3">
    <source>
        <dbReference type="ARBA" id="ARBA00023136"/>
    </source>
</evidence>
<keyword evidence="5" id="KW-0449">Lipoprotein</keyword>
<dbReference type="GO" id="GO:0001919">
    <property type="term" value="P:regulation of receptor recycling"/>
    <property type="evidence" value="ECO:0007669"/>
    <property type="project" value="InterPro"/>
</dbReference>
<evidence type="ECO:0000313" key="7">
    <source>
        <dbReference type="EMBL" id="KAF2398754.1"/>
    </source>
</evidence>
<organism evidence="7 8">
    <name type="scientific">Trichodelitschia bisporula</name>
    <dbReference type="NCBI Taxonomy" id="703511"/>
    <lineage>
        <taxon>Eukaryota</taxon>
        <taxon>Fungi</taxon>
        <taxon>Dikarya</taxon>
        <taxon>Ascomycota</taxon>
        <taxon>Pezizomycotina</taxon>
        <taxon>Dothideomycetes</taxon>
        <taxon>Dothideomycetes incertae sedis</taxon>
        <taxon>Phaeotrichales</taxon>
        <taxon>Phaeotrichaceae</taxon>
        <taxon>Trichodelitschia</taxon>
    </lineage>
</organism>
<proteinExistence type="predicted"/>
<dbReference type="Pfam" id="PF15454">
    <property type="entry name" value="LAMTOR"/>
    <property type="match status" value="1"/>
</dbReference>
<protein>
    <submittedName>
        <fullName evidence="7">Uncharacterized protein</fullName>
    </submittedName>
</protein>
<evidence type="ECO:0000256" key="1">
    <source>
        <dbReference type="ARBA" id="ARBA00004308"/>
    </source>
</evidence>
<evidence type="ECO:0000256" key="6">
    <source>
        <dbReference type="SAM" id="MobiDB-lite"/>
    </source>
</evidence>
<dbReference type="GO" id="GO:0032008">
    <property type="term" value="P:positive regulation of TOR signaling"/>
    <property type="evidence" value="ECO:0007669"/>
    <property type="project" value="InterPro"/>
</dbReference>
<dbReference type="GO" id="GO:0043410">
    <property type="term" value="P:positive regulation of MAPK cascade"/>
    <property type="evidence" value="ECO:0007669"/>
    <property type="project" value="InterPro"/>
</dbReference>
<dbReference type="GO" id="GO:0071986">
    <property type="term" value="C:Ragulator complex"/>
    <property type="evidence" value="ECO:0007669"/>
    <property type="project" value="InterPro"/>
</dbReference>
<evidence type="ECO:0000256" key="5">
    <source>
        <dbReference type="ARBA" id="ARBA00023288"/>
    </source>
</evidence>
<dbReference type="Proteomes" id="UP000799640">
    <property type="component" value="Unassembled WGS sequence"/>
</dbReference>
<dbReference type="EMBL" id="ML996699">
    <property type="protein sequence ID" value="KAF2398754.1"/>
    <property type="molecule type" value="Genomic_DNA"/>
</dbReference>
<name>A0A6G1HS58_9PEZI</name>
<dbReference type="InterPro" id="IPR028209">
    <property type="entry name" value="LAMTOR1/MEH1"/>
</dbReference>
<evidence type="ECO:0000256" key="2">
    <source>
        <dbReference type="ARBA" id="ARBA00022707"/>
    </source>
</evidence>
<dbReference type="GO" id="GO:0071230">
    <property type="term" value="P:cellular response to amino acid stimulus"/>
    <property type="evidence" value="ECO:0007669"/>
    <property type="project" value="InterPro"/>
</dbReference>
<keyword evidence="8" id="KW-1185">Reference proteome</keyword>
<keyword evidence="4" id="KW-0564">Palmitate</keyword>
<reference evidence="7" key="1">
    <citation type="journal article" date="2020" name="Stud. Mycol.">
        <title>101 Dothideomycetes genomes: a test case for predicting lifestyles and emergence of pathogens.</title>
        <authorList>
            <person name="Haridas S."/>
            <person name="Albert R."/>
            <person name="Binder M."/>
            <person name="Bloem J."/>
            <person name="Labutti K."/>
            <person name="Salamov A."/>
            <person name="Andreopoulos B."/>
            <person name="Baker S."/>
            <person name="Barry K."/>
            <person name="Bills G."/>
            <person name="Bluhm B."/>
            <person name="Cannon C."/>
            <person name="Castanera R."/>
            <person name="Culley D."/>
            <person name="Daum C."/>
            <person name="Ezra D."/>
            <person name="Gonzalez J."/>
            <person name="Henrissat B."/>
            <person name="Kuo A."/>
            <person name="Liang C."/>
            <person name="Lipzen A."/>
            <person name="Lutzoni F."/>
            <person name="Magnuson J."/>
            <person name="Mondo S."/>
            <person name="Nolan M."/>
            <person name="Ohm R."/>
            <person name="Pangilinan J."/>
            <person name="Park H.-J."/>
            <person name="Ramirez L."/>
            <person name="Alfaro M."/>
            <person name="Sun H."/>
            <person name="Tritt A."/>
            <person name="Yoshinaga Y."/>
            <person name="Zwiers L.-H."/>
            <person name="Turgeon B."/>
            <person name="Goodwin S."/>
            <person name="Spatafora J."/>
            <person name="Crous P."/>
            <person name="Grigoriev I."/>
        </authorList>
    </citation>
    <scope>NUCLEOTIDE SEQUENCE</scope>
    <source>
        <strain evidence="7">CBS 262.69</strain>
    </source>
</reference>
<evidence type="ECO:0000313" key="8">
    <source>
        <dbReference type="Proteomes" id="UP000799640"/>
    </source>
</evidence>
<accession>A0A6G1HS58</accession>